<accession>A0A5A7PTL7</accession>
<protein>
    <submittedName>
        <fullName evidence="2">FAR1-related sequence 2</fullName>
    </submittedName>
</protein>
<comment type="caution">
    <text evidence="2">The sequence shown here is derived from an EMBL/GenBank/DDBJ whole genome shotgun (WGS) entry which is preliminary data.</text>
</comment>
<dbReference type="Proteomes" id="UP000325081">
    <property type="component" value="Unassembled WGS sequence"/>
</dbReference>
<dbReference type="EMBL" id="BKCP01005073">
    <property type="protein sequence ID" value="GER36193.1"/>
    <property type="molecule type" value="Genomic_DNA"/>
</dbReference>
<feature type="compositionally biased region" description="Polar residues" evidence="1">
    <location>
        <begin position="53"/>
        <end position="63"/>
    </location>
</feature>
<dbReference type="OrthoDB" id="1914915at2759"/>
<feature type="compositionally biased region" description="Basic and acidic residues" evidence="1">
    <location>
        <begin position="64"/>
        <end position="76"/>
    </location>
</feature>
<sequence length="170" mass="19446">MGITPAQKRYDDMCRAFVEVADLAADDEEKYTSSQDWIENKKNELILTKYDSSDNNSSQYTSRQKMENGNIKDPKTSKTKGAPMSSKKEKARSRHVNKNGPVHKPESITNVALELFPAESSWLQRFVRGEVTREKTNVIREAANVTPKFRQMNKNKEISSRHCSFPNSDE</sequence>
<evidence type="ECO:0000313" key="3">
    <source>
        <dbReference type="Proteomes" id="UP000325081"/>
    </source>
</evidence>
<organism evidence="2 3">
    <name type="scientific">Striga asiatica</name>
    <name type="common">Asiatic witchweed</name>
    <name type="synonym">Buchnera asiatica</name>
    <dbReference type="NCBI Taxonomy" id="4170"/>
    <lineage>
        <taxon>Eukaryota</taxon>
        <taxon>Viridiplantae</taxon>
        <taxon>Streptophyta</taxon>
        <taxon>Embryophyta</taxon>
        <taxon>Tracheophyta</taxon>
        <taxon>Spermatophyta</taxon>
        <taxon>Magnoliopsida</taxon>
        <taxon>eudicotyledons</taxon>
        <taxon>Gunneridae</taxon>
        <taxon>Pentapetalae</taxon>
        <taxon>asterids</taxon>
        <taxon>lamiids</taxon>
        <taxon>Lamiales</taxon>
        <taxon>Orobanchaceae</taxon>
        <taxon>Buchnereae</taxon>
        <taxon>Striga</taxon>
    </lineage>
</organism>
<reference evidence="3" key="1">
    <citation type="journal article" date="2019" name="Curr. Biol.">
        <title>Genome Sequence of Striga asiatica Provides Insight into the Evolution of Plant Parasitism.</title>
        <authorList>
            <person name="Yoshida S."/>
            <person name="Kim S."/>
            <person name="Wafula E.K."/>
            <person name="Tanskanen J."/>
            <person name="Kim Y.M."/>
            <person name="Honaas L."/>
            <person name="Yang Z."/>
            <person name="Spallek T."/>
            <person name="Conn C.E."/>
            <person name="Ichihashi Y."/>
            <person name="Cheong K."/>
            <person name="Cui S."/>
            <person name="Der J.P."/>
            <person name="Gundlach H."/>
            <person name="Jiao Y."/>
            <person name="Hori C."/>
            <person name="Ishida J.K."/>
            <person name="Kasahara H."/>
            <person name="Kiba T."/>
            <person name="Kim M.S."/>
            <person name="Koo N."/>
            <person name="Laohavisit A."/>
            <person name="Lee Y.H."/>
            <person name="Lumba S."/>
            <person name="McCourt P."/>
            <person name="Mortimer J.C."/>
            <person name="Mutuku J.M."/>
            <person name="Nomura T."/>
            <person name="Sasaki-Sekimoto Y."/>
            <person name="Seto Y."/>
            <person name="Wang Y."/>
            <person name="Wakatake T."/>
            <person name="Sakakibara H."/>
            <person name="Demura T."/>
            <person name="Yamaguchi S."/>
            <person name="Yoneyama K."/>
            <person name="Manabe R.I."/>
            <person name="Nelson D.C."/>
            <person name="Schulman A.H."/>
            <person name="Timko M.P."/>
            <person name="dePamphilis C.W."/>
            <person name="Choi D."/>
            <person name="Shirasu K."/>
        </authorList>
    </citation>
    <scope>NUCLEOTIDE SEQUENCE [LARGE SCALE GENOMIC DNA]</scope>
    <source>
        <strain evidence="3">cv. UVA1</strain>
    </source>
</reference>
<gene>
    <name evidence="2" type="ORF">STAS_12524</name>
</gene>
<evidence type="ECO:0000256" key="1">
    <source>
        <dbReference type="SAM" id="MobiDB-lite"/>
    </source>
</evidence>
<evidence type="ECO:0000313" key="2">
    <source>
        <dbReference type="EMBL" id="GER36193.1"/>
    </source>
</evidence>
<keyword evidence="3" id="KW-1185">Reference proteome</keyword>
<proteinExistence type="predicted"/>
<feature type="region of interest" description="Disordered" evidence="1">
    <location>
        <begin position="48"/>
        <end position="107"/>
    </location>
</feature>
<name>A0A5A7PTL7_STRAF</name>
<dbReference type="AlphaFoldDB" id="A0A5A7PTL7"/>